<protein>
    <submittedName>
        <fullName evidence="2">Uncharacterized protein</fullName>
    </submittedName>
</protein>
<reference evidence="2 3" key="1">
    <citation type="submission" date="2019-03" db="EMBL/GenBank/DDBJ databases">
        <title>Pragia sp. nov. isolated from the gut tract of Carduelis flavirostris.</title>
        <authorList>
            <person name="Ge Y."/>
        </authorList>
    </citation>
    <scope>NUCLEOTIDE SEQUENCE [LARGE SCALE GENOMIC DNA]</scope>
    <source>
        <strain evidence="2 3">CF-458</strain>
    </source>
</reference>
<keyword evidence="3" id="KW-1185">Reference proteome</keyword>
<feature type="chain" id="PRO_5019386595" evidence="1">
    <location>
        <begin position="20"/>
        <end position="100"/>
    </location>
</feature>
<organism evidence="2 3">
    <name type="scientific">Limnobaculum zhutongyuii</name>
    <dbReference type="NCBI Taxonomy" id="2498113"/>
    <lineage>
        <taxon>Bacteria</taxon>
        <taxon>Pseudomonadati</taxon>
        <taxon>Pseudomonadota</taxon>
        <taxon>Gammaproteobacteria</taxon>
        <taxon>Enterobacterales</taxon>
        <taxon>Budviciaceae</taxon>
        <taxon>Limnobaculum</taxon>
    </lineage>
</organism>
<dbReference type="RefSeq" id="WP_130591060.1">
    <property type="nucleotide sequence ID" value="NZ_CP034752.1"/>
</dbReference>
<dbReference type="AlphaFoldDB" id="A0A411WIV2"/>
<gene>
    <name evidence="2" type="ORF">EKN56_06680</name>
</gene>
<name>A0A411WIV2_9GAMM</name>
<evidence type="ECO:0000256" key="1">
    <source>
        <dbReference type="SAM" id="SignalP"/>
    </source>
</evidence>
<dbReference type="EMBL" id="CP034752">
    <property type="protein sequence ID" value="QBH96108.1"/>
    <property type="molecule type" value="Genomic_DNA"/>
</dbReference>
<feature type="signal peptide" evidence="1">
    <location>
        <begin position="1"/>
        <end position="19"/>
    </location>
</feature>
<evidence type="ECO:0000313" key="2">
    <source>
        <dbReference type="EMBL" id="QBH96108.1"/>
    </source>
</evidence>
<accession>A0A411WIV2</accession>
<keyword evidence="1" id="KW-0732">Signal</keyword>
<proteinExistence type="predicted"/>
<dbReference type="KEGG" id="prag:EKN56_06680"/>
<sequence>MKRFILGVVIAMLSTSSLANENLIRKSIEHTCHEMNDSNMDDCKERLFSIAKMGFAYGSLVGTCKTAVGLEGENTETHEHPEIEYCKEVLKRPDVIELTL</sequence>
<dbReference type="Proteomes" id="UP000293154">
    <property type="component" value="Chromosome"/>
</dbReference>
<evidence type="ECO:0000313" key="3">
    <source>
        <dbReference type="Proteomes" id="UP000293154"/>
    </source>
</evidence>